<dbReference type="PANTHER" id="PTHR48022:SF26">
    <property type="entry name" value="MAJOR FACILITATOR SUPERFAMILY (MFS) PROFILE DOMAIN-CONTAINING PROTEIN-RELATED"/>
    <property type="match status" value="1"/>
</dbReference>
<evidence type="ECO:0000256" key="3">
    <source>
        <dbReference type="ARBA" id="ARBA00022989"/>
    </source>
</evidence>
<feature type="transmembrane region" description="Helical" evidence="5">
    <location>
        <begin position="293"/>
        <end position="317"/>
    </location>
</feature>
<dbReference type="Gene3D" id="1.20.1250.20">
    <property type="entry name" value="MFS general substrate transporter like domains"/>
    <property type="match status" value="1"/>
</dbReference>
<dbReference type="GeneID" id="25324423"/>
<keyword evidence="7" id="KW-1185">Reference proteome</keyword>
<evidence type="ECO:0008006" key="8">
    <source>
        <dbReference type="Google" id="ProtNLM"/>
    </source>
</evidence>
<name>A0A0D2BZT2_9EURO</name>
<dbReference type="GO" id="GO:0005351">
    <property type="term" value="F:carbohydrate:proton symporter activity"/>
    <property type="evidence" value="ECO:0007669"/>
    <property type="project" value="TreeGrafter"/>
</dbReference>
<comment type="subcellular location">
    <subcellularLocation>
        <location evidence="1">Membrane</location>
        <topology evidence="1">Multi-pass membrane protein</topology>
    </subcellularLocation>
</comment>
<dbReference type="Proteomes" id="UP000054342">
    <property type="component" value="Unassembled WGS sequence"/>
</dbReference>
<reference evidence="6 7" key="1">
    <citation type="submission" date="2015-01" db="EMBL/GenBank/DDBJ databases">
        <title>The Genome Sequence of Exophiala xenobiotica CBS118157.</title>
        <authorList>
            <consortium name="The Broad Institute Genomics Platform"/>
            <person name="Cuomo C."/>
            <person name="de Hoog S."/>
            <person name="Gorbushina A."/>
            <person name="Stielow B."/>
            <person name="Teixiera M."/>
            <person name="Abouelleil A."/>
            <person name="Chapman S.B."/>
            <person name="Priest M."/>
            <person name="Young S.K."/>
            <person name="Wortman J."/>
            <person name="Nusbaum C."/>
            <person name="Birren B."/>
        </authorList>
    </citation>
    <scope>NUCLEOTIDE SEQUENCE [LARGE SCALE GENOMIC DNA]</scope>
    <source>
        <strain evidence="6 7">CBS 118157</strain>
    </source>
</reference>
<dbReference type="InterPro" id="IPR050360">
    <property type="entry name" value="MFS_Sugar_Transporters"/>
</dbReference>
<dbReference type="AlphaFoldDB" id="A0A0D2BZT2"/>
<dbReference type="SUPFAM" id="SSF103473">
    <property type="entry name" value="MFS general substrate transporter"/>
    <property type="match status" value="1"/>
</dbReference>
<accession>A0A0D2BZT2</accession>
<feature type="transmembrane region" description="Helical" evidence="5">
    <location>
        <begin position="398"/>
        <end position="417"/>
    </location>
</feature>
<dbReference type="Pfam" id="PF00083">
    <property type="entry name" value="Sugar_tr"/>
    <property type="match status" value="2"/>
</dbReference>
<dbReference type="PROSITE" id="PS00216">
    <property type="entry name" value="SUGAR_TRANSPORT_1"/>
    <property type="match status" value="1"/>
</dbReference>
<evidence type="ECO:0000313" key="6">
    <source>
        <dbReference type="EMBL" id="KIW57961.1"/>
    </source>
</evidence>
<dbReference type="InterPro" id="IPR036259">
    <property type="entry name" value="MFS_trans_sf"/>
</dbReference>
<evidence type="ECO:0000256" key="4">
    <source>
        <dbReference type="ARBA" id="ARBA00023136"/>
    </source>
</evidence>
<dbReference type="InterPro" id="IPR005829">
    <property type="entry name" value="Sugar_transporter_CS"/>
</dbReference>
<dbReference type="RefSeq" id="XP_013318545.1">
    <property type="nucleotide sequence ID" value="XM_013463091.1"/>
</dbReference>
<dbReference type="GO" id="GO:0016020">
    <property type="term" value="C:membrane"/>
    <property type="evidence" value="ECO:0007669"/>
    <property type="project" value="UniProtKB-SubCell"/>
</dbReference>
<proteinExistence type="predicted"/>
<dbReference type="HOGENOM" id="CLU_001265_30_3_1"/>
<dbReference type="InterPro" id="IPR005828">
    <property type="entry name" value="MFS_sugar_transport-like"/>
</dbReference>
<feature type="transmembrane region" description="Helical" evidence="5">
    <location>
        <begin position="119"/>
        <end position="139"/>
    </location>
</feature>
<keyword evidence="4 5" id="KW-0472">Membrane</keyword>
<dbReference type="PROSITE" id="PS00217">
    <property type="entry name" value="SUGAR_TRANSPORT_2"/>
    <property type="match status" value="1"/>
</dbReference>
<evidence type="ECO:0000256" key="2">
    <source>
        <dbReference type="ARBA" id="ARBA00022692"/>
    </source>
</evidence>
<evidence type="ECO:0000313" key="7">
    <source>
        <dbReference type="Proteomes" id="UP000054342"/>
    </source>
</evidence>
<protein>
    <recommendedName>
        <fullName evidence="8">Major facilitator superfamily (MFS) profile domain-containing protein</fullName>
    </recommendedName>
</protein>
<dbReference type="PANTHER" id="PTHR48022">
    <property type="entry name" value="PLASTIDIC GLUCOSE TRANSPORTER 4"/>
    <property type="match status" value="1"/>
</dbReference>
<keyword evidence="3 5" id="KW-1133">Transmembrane helix</keyword>
<sequence>MLEGKALEVALTTANAAAQAWYGYDQGVISGILIGEDFLNTFPQTRNANIQGITASCFSNTLRVGAALSTTGAILQFLSWHFPQFIIGRVIKGFGNGMTSSTCGVYQAESVRSHRRGKLCVIVVLHNVIFYMAASWLTLGCSFFDNGLQRRLPLALQVSFQGPQEILSYQREQLVPCIVMVVMLQFLPDSPRLLLIRDRVEDAQDALRRYMGTNLDRSDPLVLNELASISGALALERKTQLSFKDVILQRDRSGHLKRILLGCGTQFMQWGGINGLNYYFPTILENALGMSELMARILTGCNATSYAISSAMAFWLIDRVGRRSLMMNGAFFQFFAYVMVAISVALLSHAPSQVYQAEINSLQGRVPGTAAATATNWLFGFVCTQFTPVGIKNITYRFYIIFACFNLAFIPVVYFLYPETANRTLEDLDDYFDKDSGNSTIIAISNKPAKQKQRPVEAIEAE</sequence>
<dbReference type="OrthoDB" id="6339427at2759"/>
<feature type="transmembrane region" description="Helical" evidence="5">
    <location>
        <begin position="259"/>
        <end position="281"/>
    </location>
</feature>
<evidence type="ECO:0000256" key="1">
    <source>
        <dbReference type="ARBA" id="ARBA00004141"/>
    </source>
</evidence>
<organism evidence="6 7">
    <name type="scientific">Exophiala xenobiotica</name>
    <dbReference type="NCBI Taxonomy" id="348802"/>
    <lineage>
        <taxon>Eukaryota</taxon>
        <taxon>Fungi</taxon>
        <taxon>Dikarya</taxon>
        <taxon>Ascomycota</taxon>
        <taxon>Pezizomycotina</taxon>
        <taxon>Eurotiomycetes</taxon>
        <taxon>Chaetothyriomycetidae</taxon>
        <taxon>Chaetothyriales</taxon>
        <taxon>Herpotrichiellaceae</taxon>
        <taxon>Exophiala</taxon>
    </lineage>
</organism>
<gene>
    <name evidence="6" type="ORF">PV05_02515</name>
</gene>
<evidence type="ECO:0000256" key="5">
    <source>
        <dbReference type="SAM" id="Phobius"/>
    </source>
</evidence>
<keyword evidence="2 5" id="KW-0812">Transmembrane</keyword>
<dbReference type="EMBL" id="KN847318">
    <property type="protein sequence ID" value="KIW57961.1"/>
    <property type="molecule type" value="Genomic_DNA"/>
</dbReference>
<feature type="transmembrane region" description="Helical" evidence="5">
    <location>
        <begin position="329"/>
        <end position="350"/>
    </location>
</feature>